<evidence type="ECO:0000259" key="2">
    <source>
        <dbReference type="SMART" id="SM00245"/>
    </source>
</evidence>
<reference evidence="3 4" key="1">
    <citation type="submission" date="2019-12" db="EMBL/GenBank/DDBJ databases">
        <title>Novel species isolated from a subtropical stream in China.</title>
        <authorList>
            <person name="Lu H."/>
        </authorList>
    </citation>
    <scope>NUCLEOTIDE SEQUENCE [LARGE SCALE GENOMIC DNA]</scope>
    <source>
        <strain evidence="3 4">FT134W</strain>
    </source>
</reference>
<dbReference type="Gene3D" id="3.90.226.10">
    <property type="entry name" value="2-enoyl-CoA Hydratase, Chain A, domain 1"/>
    <property type="match status" value="1"/>
</dbReference>
<dbReference type="GO" id="GO:0008236">
    <property type="term" value="F:serine-type peptidase activity"/>
    <property type="evidence" value="ECO:0007669"/>
    <property type="project" value="InterPro"/>
</dbReference>
<evidence type="ECO:0000313" key="3">
    <source>
        <dbReference type="EMBL" id="MYM72124.1"/>
    </source>
</evidence>
<sequence length="326" mass="35223">MIPFSRIVVLAALSIGFAGVLQAAEFDDVARTKLIEEYAQKLQDTYVFPEKGKVLADSLRSHLKHGDYAGLEEKALAEQVQKDLDAIVPDQHNRLVYVEFDALEEPPPPSPKPAVPVARPGLDNFGLAKFEMKGKVAYLQVSRFGPVDAFAAEALAKVMAQAAGSQAMIIDLRDGQGGMPPMVTLLSSYFFDDRPVHLLDELDRSGKVTDSFITTTKLAGPCYGSQRPLYVLVDEETASAAEAFAYGLQQQKRAVIVGHKTSGGAHKQFGEPVSHHLIAFVAIGRSVDPVTRANWERTGVQPDIEVPAGQALDVAMAQIAKVAGDQ</sequence>
<evidence type="ECO:0000256" key="1">
    <source>
        <dbReference type="SAM" id="SignalP"/>
    </source>
</evidence>
<feature type="domain" description="Tail specific protease" evidence="2">
    <location>
        <begin position="112"/>
        <end position="307"/>
    </location>
</feature>
<proteinExistence type="predicted"/>
<dbReference type="Pfam" id="PF11918">
    <property type="entry name" value="Peptidase_S41_N"/>
    <property type="match status" value="1"/>
</dbReference>
<evidence type="ECO:0000313" key="4">
    <source>
        <dbReference type="Proteomes" id="UP000469734"/>
    </source>
</evidence>
<dbReference type="Pfam" id="PF03572">
    <property type="entry name" value="Peptidase_S41"/>
    <property type="match status" value="1"/>
</dbReference>
<dbReference type="AlphaFoldDB" id="A0A7X4H001"/>
<keyword evidence="1" id="KW-0732">Signal</keyword>
<dbReference type="SUPFAM" id="SSF52096">
    <property type="entry name" value="ClpP/crotonase"/>
    <property type="match status" value="1"/>
</dbReference>
<dbReference type="GO" id="GO:0006508">
    <property type="term" value="P:proteolysis"/>
    <property type="evidence" value="ECO:0007669"/>
    <property type="project" value="InterPro"/>
</dbReference>
<dbReference type="CDD" id="cd07563">
    <property type="entry name" value="Peptidase_S41_IRBP"/>
    <property type="match status" value="1"/>
</dbReference>
<dbReference type="PANTHER" id="PTHR11261:SF3">
    <property type="entry name" value="RETINOL-BINDING PROTEIN 3"/>
    <property type="match status" value="1"/>
</dbReference>
<gene>
    <name evidence="3" type="ORF">GTP56_07925</name>
</gene>
<dbReference type="InterPro" id="IPR029045">
    <property type="entry name" value="ClpP/crotonase-like_dom_sf"/>
</dbReference>
<dbReference type="InterPro" id="IPR005151">
    <property type="entry name" value="Tail-specific_protease"/>
</dbReference>
<dbReference type="SMART" id="SM00245">
    <property type="entry name" value="TSPc"/>
    <property type="match status" value="1"/>
</dbReference>
<dbReference type="Proteomes" id="UP000469734">
    <property type="component" value="Unassembled WGS sequence"/>
</dbReference>
<comment type="caution">
    <text evidence="3">The sequence shown here is derived from an EMBL/GenBank/DDBJ whole genome shotgun (WGS) entry which is preliminary data.</text>
</comment>
<organism evidence="3 4">
    <name type="scientific">Duganella margarita</name>
    <dbReference type="NCBI Taxonomy" id="2692170"/>
    <lineage>
        <taxon>Bacteria</taxon>
        <taxon>Pseudomonadati</taxon>
        <taxon>Pseudomonadota</taxon>
        <taxon>Betaproteobacteria</taxon>
        <taxon>Burkholderiales</taxon>
        <taxon>Oxalobacteraceae</taxon>
        <taxon>Telluria group</taxon>
        <taxon>Duganella</taxon>
    </lineage>
</organism>
<dbReference type="RefSeq" id="WP_161049701.1">
    <property type="nucleotide sequence ID" value="NZ_WWCR01000006.1"/>
</dbReference>
<dbReference type="Gene3D" id="3.30.750.44">
    <property type="match status" value="1"/>
</dbReference>
<dbReference type="PANTHER" id="PTHR11261">
    <property type="entry name" value="INTERPHOTORECEPTOR RETINOID-BINDING PROTEIN"/>
    <property type="match status" value="1"/>
</dbReference>
<name>A0A7X4H001_9BURK</name>
<feature type="chain" id="PRO_5030876403" description="Tail specific protease domain-containing protein" evidence="1">
    <location>
        <begin position="24"/>
        <end position="326"/>
    </location>
</feature>
<feature type="signal peptide" evidence="1">
    <location>
        <begin position="1"/>
        <end position="23"/>
    </location>
</feature>
<accession>A0A7X4H001</accession>
<dbReference type="EMBL" id="WWCR01000006">
    <property type="protein sequence ID" value="MYM72124.1"/>
    <property type="molecule type" value="Genomic_DNA"/>
</dbReference>
<protein>
    <recommendedName>
        <fullName evidence="2">Tail specific protease domain-containing protein</fullName>
    </recommendedName>
</protein>